<evidence type="ECO:0000313" key="1">
    <source>
        <dbReference type="EMBL" id="MPM70590.1"/>
    </source>
</evidence>
<dbReference type="EMBL" id="VSSQ01023562">
    <property type="protein sequence ID" value="MPM70590.1"/>
    <property type="molecule type" value="Genomic_DNA"/>
</dbReference>
<gene>
    <name evidence="1" type="ORF">SDC9_117545</name>
</gene>
<sequence>MGVAALSSPSMLADKFMKMEPITGCPLGISGNNLQNTGLKKRDKALIRPLFSPIFIIPSHKDRMPVSPKDISKAVLEESKVELIISVKISVSPKKTSLPKATIKAITKKATQM</sequence>
<dbReference type="AlphaFoldDB" id="A0A645BYK8"/>
<name>A0A645BYK8_9ZZZZ</name>
<protein>
    <submittedName>
        <fullName evidence="1">Uncharacterized protein</fullName>
    </submittedName>
</protein>
<organism evidence="1">
    <name type="scientific">bioreactor metagenome</name>
    <dbReference type="NCBI Taxonomy" id="1076179"/>
    <lineage>
        <taxon>unclassified sequences</taxon>
        <taxon>metagenomes</taxon>
        <taxon>ecological metagenomes</taxon>
    </lineage>
</organism>
<reference evidence="1" key="1">
    <citation type="submission" date="2019-08" db="EMBL/GenBank/DDBJ databases">
        <authorList>
            <person name="Kucharzyk K."/>
            <person name="Murdoch R.W."/>
            <person name="Higgins S."/>
            <person name="Loffler F."/>
        </authorList>
    </citation>
    <scope>NUCLEOTIDE SEQUENCE</scope>
</reference>
<accession>A0A645BYK8</accession>
<proteinExistence type="predicted"/>
<comment type="caution">
    <text evidence="1">The sequence shown here is derived from an EMBL/GenBank/DDBJ whole genome shotgun (WGS) entry which is preliminary data.</text>
</comment>